<keyword evidence="3" id="KW-1185">Reference proteome</keyword>
<sequence length="173" mass="19273">MSLKTVSRWFVLGLSVAALSACARENPLEVTIDHCPAVAVMGDMGTFTRIKGDSDLAKDIEYTATLSRVDTECSQEEQVATKVSFDISVLAGPANKDRSVTVDYFVLTLKDNYSLISKKTYSVTLTFDRSGRASKRQTIDHLVPTIDQAREYDYEILLALNLTPNEVMRNIKR</sequence>
<name>A0AA52ED38_9PROT</name>
<dbReference type="Proteomes" id="UP001268683">
    <property type="component" value="Chromosome"/>
</dbReference>
<evidence type="ECO:0000256" key="1">
    <source>
        <dbReference type="SAM" id="SignalP"/>
    </source>
</evidence>
<dbReference type="RefSeq" id="WP_310798386.1">
    <property type="nucleotide sequence ID" value="NZ_CP123872.1"/>
</dbReference>
<evidence type="ECO:0008006" key="4">
    <source>
        <dbReference type="Google" id="ProtNLM"/>
    </source>
</evidence>
<protein>
    <recommendedName>
        <fullName evidence="4">Lipoprotein</fullName>
    </recommendedName>
</protein>
<evidence type="ECO:0000313" key="3">
    <source>
        <dbReference type="Proteomes" id="UP001268683"/>
    </source>
</evidence>
<dbReference type="KEGG" id="tmk:QGN29_13440"/>
<evidence type="ECO:0000313" key="2">
    <source>
        <dbReference type="EMBL" id="WND02551.1"/>
    </source>
</evidence>
<proteinExistence type="predicted"/>
<dbReference type="EMBL" id="CP123872">
    <property type="protein sequence ID" value="WND02551.1"/>
    <property type="molecule type" value="Genomic_DNA"/>
</dbReference>
<accession>A0AA52ED38</accession>
<reference evidence="2" key="1">
    <citation type="submission" date="2023-04" db="EMBL/GenBank/DDBJ databases">
        <title>Complete genome sequence of Temperatibacter marinus.</title>
        <authorList>
            <person name="Rong J.-C."/>
            <person name="Yi M.-L."/>
            <person name="Zhao Q."/>
        </authorList>
    </citation>
    <scope>NUCLEOTIDE SEQUENCE</scope>
    <source>
        <strain evidence="2">NBRC 110045</strain>
    </source>
</reference>
<keyword evidence="1" id="KW-0732">Signal</keyword>
<gene>
    <name evidence="2" type="ORF">QGN29_13440</name>
</gene>
<feature type="signal peptide" evidence="1">
    <location>
        <begin position="1"/>
        <end position="23"/>
    </location>
</feature>
<dbReference type="AlphaFoldDB" id="A0AA52ED38"/>
<feature type="chain" id="PRO_5041263408" description="Lipoprotein" evidence="1">
    <location>
        <begin position="24"/>
        <end position="173"/>
    </location>
</feature>
<dbReference type="PROSITE" id="PS51257">
    <property type="entry name" value="PROKAR_LIPOPROTEIN"/>
    <property type="match status" value="1"/>
</dbReference>
<organism evidence="2 3">
    <name type="scientific">Temperatibacter marinus</name>
    <dbReference type="NCBI Taxonomy" id="1456591"/>
    <lineage>
        <taxon>Bacteria</taxon>
        <taxon>Pseudomonadati</taxon>
        <taxon>Pseudomonadota</taxon>
        <taxon>Alphaproteobacteria</taxon>
        <taxon>Kordiimonadales</taxon>
        <taxon>Temperatibacteraceae</taxon>
        <taxon>Temperatibacter</taxon>
    </lineage>
</organism>